<dbReference type="Proteomes" id="UP000323707">
    <property type="component" value="Unassembled WGS sequence"/>
</dbReference>
<dbReference type="AlphaFoldDB" id="A0A5M9QQ16"/>
<gene>
    <name evidence="1" type="ORF">F4V45_02455</name>
</gene>
<proteinExistence type="predicted"/>
<name>A0A5M9QQ16_9HELI</name>
<protein>
    <submittedName>
        <fullName evidence="1">Uncharacterized protein</fullName>
    </submittedName>
</protein>
<evidence type="ECO:0000313" key="1">
    <source>
        <dbReference type="EMBL" id="KAA8710793.1"/>
    </source>
</evidence>
<dbReference type="RefSeq" id="WP_150336902.1">
    <property type="nucleotide sequence ID" value="NZ_VXKE01000006.1"/>
</dbReference>
<accession>A0A5M9QQ16</accession>
<evidence type="ECO:0000313" key="2">
    <source>
        <dbReference type="Proteomes" id="UP000323707"/>
    </source>
</evidence>
<organism evidence="1 2">
    <name type="scientific">Helicobacter canis</name>
    <dbReference type="NCBI Taxonomy" id="29419"/>
    <lineage>
        <taxon>Bacteria</taxon>
        <taxon>Pseudomonadati</taxon>
        <taxon>Campylobacterota</taxon>
        <taxon>Epsilonproteobacteria</taxon>
        <taxon>Campylobacterales</taxon>
        <taxon>Helicobacteraceae</taxon>
        <taxon>Helicobacter</taxon>
    </lineage>
</organism>
<comment type="caution">
    <text evidence="1">The sequence shown here is derived from an EMBL/GenBank/DDBJ whole genome shotgun (WGS) entry which is preliminary data.</text>
</comment>
<sequence>MGRCGLTTTGGGGNLERVGFGAKNGDCGARSAVTYAKYAPLHALAKPHFYHPNPTASSSKLESSFLSSLRADNGGAAIHKNKAQKVDSSPKILESIALESKKLSLRDFALAKSWQSIPHKSSPHTLESKHHKLHTSTYSLHTFLESTFDKTQMDCHAIATALTRNDSNNAPTLKTPAKDSRIFAHNAQSAFDTKASGGRIC</sequence>
<reference evidence="1 2" key="1">
    <citation type="submission" date="2019-09" db="EMBL/GenBank/DDBJ databases">
        <title>Draft genome sequence of various Type strains from the CCUG.</title>
        <authorList>
            <person name="Pineiro-Iglesias B."/>
            <person name="Tunovic T."/>
            <person name="Unosson C."/>
            <person name="Inganas E."/>
            <person name="Ohlen M."/>
            <person name="Cardew S."/>
            <person name="Jensie-Markopoulos S."/>
            <person name="Salva-Serra F."/>
            <person name="Jaen-Luchoro D."/>
            <person name="Karlsson R."/>
            <person name="Svensson-Stadler L."/>
            <person name="Chun J."/>
            <person name="Moore E."/>
        </authorList>
    </citation>
    <scope>NUCLEOTIDE SEQUENCE [LARGE SCALE GENOMIC DNA]</scope>
    <source>
        <strain evidence="1 2">CCUG 32756T</strain>
    </source>
</reference>
<dbReference type="EMBL" id="VXKE01000006">
    <property type="protein sequence ID" value="KAA8710793.1"/>
    <property type="molecule type" value="Genomic_DNA"/>
</dbReference>